<dbReference type="STRING" id="640512.BC1003_1255"/>
<dbReference type="InterPro" id="IPR006328">
    <property type="entry name" value="2-HAD"/>
</dbReference>
<dbReference type="Gene3D" id="1.10.150.240">
    <property type="entry name" value="Putative phosphatase, domain 2"/>
    <property type="match status" value="1"/>
</dbReference>
<evidence type="ECO:0000256" key="2">
    <source>
        <dbReference type="ARBA" id="ARBA00022801"/>
    </source>
</evidence>
<dbReference type="OrthoDB" id="264363at2"/>
<dbReference type="InterPro" id="IPR036412">
    <property type="entry name" value="HAD-like_sf"/>
</dbReference>
<dbReference type="eggNOG" id="COG1011">
    <property type="taxonomic scope" value="Bacteria"/>
</dbReference>
<dbReference type="PRINTS" id="PR00413">
    <property type="entry name" value="HADHALOGNASE"/>
</dbReference>
<evidence type="ECO:0000256" key="1">
    <source>
        <dbReference type="ARBA" id="ARBA00008106"/>
    </source>
</evidence>
<dbReference type="EC" id="3.8.1.2" evidence="3"/>
<dbReference type="SFLD" id="SFLDG01129">
    <property type="entry name" value="C1.5:_HAD__Beta-PGM__Phosphata"/>
    <property type="match status" value="1"/>
</dbReference>
<dbReference type="AlphaFoldDB" id="E1T4S6"/>
<keyword evidence="2 3" id="KW-0378">Hydrolase</keyword>
<dbReference type="NCBIfam" id="TIGR01493">
    <property type="entry name" value="HAD-SF-IA-v2"/>
    <property type="match status" value="1"/>
</dbReference>
<dbReference type="EMBL" id="CP002217">
    <property type="protein sequence ID" value="ADN57232.1"/>
    <property type="molecule type" value="Genomic_DNA"/>
</dbReference>
<dbReference type="SUPFAM" id="SSF56784">
    <property type="entry name" value="HAD-like"/>
    <property type="match status" value="2"/>
</dbReference>
<dbReference type="Pfam" id="PF00702">
    <property type="entry name" value="Hydrolase"/>
    <property type="match status" value="1"/>
</dbReference>
<evidence type="ECO:0000313" key="3">
    <source>
        <dbReference type="EMBL" id="ADN57232.1"/>
    </source>
</evidence>
<dbReference type="PANTHER" id="PTHR43316:SF3">
    <property type="entry name" value="HALOACID DEHALOGENASE, TYPE II (AFU_ORTHOLOGUE AFUA_2G07750)-RELATED"/>
    <property type="match status" value="1"/>
</dbReference>
<dbReference type="SFLD" id="SFLDF00045">
    <property type="entry name" value="2-haloacid_dehalogenase"/>
    <property type="match status" value="1"/>
</dbReference>
<comment type="similarity">
    <text evidence="1">Belongs to the HAD-like hydrolase superfamily. S-2-haloalkanoic acid dehalogenase family.</text>
</comment>
<dbReference type="GO" id="GO:0018784">
    <property type="term" value="F:(S)-2-haloacid dehalogenase activity"/>
    <property type="evidence" value="ECO:0007669"/>
    <property type="project" value="UniProtKB-EC"/>
</dbReference>
<dbReference type="InterPro" id="IPR006439">
    <property type="entry name" value="HAD-SF_hydro_IA"/>
</dbReference>
<dbReference type="KEGG" id="bgf:BC1003_1255"/>
<dbReference type="InterPro" id="IPR051540">
    <property type="entry name" value="S-2-haloacid_dehalogenase"/>
</dbReference>
<dbReference type="HOGENOM" id="CLU_045011_3_1_4"/>
<name>E1T4S6_BURSG</name>
<dbReference type="InterPro" id="IPR023214">
    <property type="entry name" value="HAD_sf"/>
</dbReference>
<dbReference type="CDD" id="cd02588">
    <property type="entry name" value="HAD_L2-DEX"/>
    <property type="match status" value="1"/>
</dbReference>
<dbReference type="InterPro" id="IPR023198">
    <property type="entry name" value="PGP-like_dom2"/>
</dbReference>
<proteinExistence type="inferred from homology"/>
<organism evidence="3">
    <name type="scientific">Burkholderia sp. (strain CCGE1003)</name>
    <dbReference type="NCBI Taxonomy" id="640512"/>
    <lineage>
        <taxon>Bacteria</taxon>
        <taxon>Pseudomonadati</taxon>
        <taxon>Pseudomonadota</taxon>
        <taxon>Betaproteobacteria</taxon>
        <taxon>Burkholderiales</taxon>
        <taxon>Burkholderiaceae</taxon>
        <taxon>Burkholderia</taxon>
    </lineage>
</organism>
<dbReference type="SFLD" id="SFLDS00003">
    <property type="entry name" value="Haloacid_Dehalogenase"/>
    <property type="match status" value="1"/>
</dbReference>
<protein>
    <submittedName>
        <fullName evidence="3">Haloacid dehalogenase, type II</fullName>
        <ecNumber evidence="3">3.8.1.2</ecNumber>
    </submittedName>
</protein>
<accession>E1T4S6</accession>
<dbReference type="SFLD" id="SFLDG01135">
    <property type="entry name" value="C1.5.6:_HAD__Beta-PGM__Phospha"/>
    <property type="match status" value="1"/>
</dbReference>
<dbReference type="Gene3D" id="3.40.50.1000">
    <property type="entry name" value="HAD superfamily/HAD-like"/>
    <property type="match status" value="1"/>
</dbReference>
<gene>
    <name evidence="3" type="ordered locus">BC1003_1255</name>
</gene>
<reference evidence="3" key="1">
    <citation type="submission" date="2010-09" db="EMBL/GenBank/DDBJ databases">
        <title>Complete sequence of chromosome1 of Burkholderia sp. CCGE1003.</title>
        <authorList>
            <consortium name="US DOE Joint Genome Institute"/>
            <person name="Lucas S."/>
            <person name="Copeland A."/>
            <person name="Lapidus A."/>
            <person name="Cheng J.-F."/>
            <person name="Bruce D."/>
            <person name="Goodwin L."/>
            <person name="Pitluck S."/>
            <person name="Daligault H."/>
            <person name="Davenport K."/>
            <person name="Detter J.C."/>
            <person name="Han C."/>
            <person name="Tapia R."/>
            <person name="Land M."/>
            <person name="Hauser L."/>
            <person name="Jeffries C."/>
            <person name="Kyrpides N."/>
            <person name="Ivanova N."/>
            <person name="Ovchinnikova G."/>
            <person name="Martinez-Romero E."/>
            <person name="Rogel M.A."/>
            <person name="Auchtung J."/>
            <person name="Tiedje J.M."/>
            <person name="Woyke T."/>
        </authorList>
    </citation>
    <scope>NUCLEOTIDE SEQUENCE</scope>
    <source>
        <strain evidence="3">CCGE1003</strain>
    </source>
</reference>
<sequence length="316" mass="33008">MSATTTLSPKAVIFDAYGTLFDVHSVIAAAEQIFPGRGDALSQLWRQKQIEYTQLRTLADSGEGAAHYRPFWDITLDALRFSAKKLQLTLGRSAEKRLMDEYACLSAFPDAVPALRQLRDGVSPATPHSRIATRANSATATATAAPTAAAPAATAVTGAATPATAATEATARAPGATRPGLAILSNGNPQMLDVAVKSAGMSGLFDHVLSVDAVRAYKPAPAAYALGTQAFSAQPAEIVFVSSNGWDVAGATWFGFTTFWLNRQNAPLEELGVTPHGTGAGMAELLDFLNTLACAGRAAHVARAATANRARHSGRT</sequence>
<dbReference type="PANTHER" id="PTHR43316">
    <property type="entry name" value="HYDROLASE, HALOACID DELAHOGENASE-RELATED"/>
    <property type="match status" value="1"/>
</dbReference>